<name>A0A427YQP8_9TREE</name>
<dbReference type="EMBL" id="RSCD01000004">
    <property type="protein sequence ID" value="RSH93412.1"/>
    <property type="molecule type" value="Genomic_DNA"/>
</dbReference>
<feature type="chain" id="PRO_5019362779" evidence="2">
    <location>
        <begin position="26"/>
        <end position="166"/>
    </location>
</feature>
<protein>
    <submittedName>
        <fullName evidence="3">Uncharacterized protein</fullName>
    </submittedName>
</protein>
<dbReference type="AlphaFoldDB" id="A0A427YQP8"/>
<reference evidence="3 4" key="1">
    <citation type="submission" date="2018-11" db="EMBL/GenBank/DDBJ databases">
        <title>Genome sequence of Saitozyma podzolica DSM 27192.</title>
        <authorList>
            <person name="Aliyu H."/>
            <person name="Gorte O."/>
            <person name="Ochsenreither K."/>
        </authorList>
    </citation>
    <scope>NUCLEOTIDE SEQUENCE [LARGE SCALE GENOMIC DNA]</scope>
    <source>
        <strain evidence="3 4">DSM 27192</strain>
    </source>
</reference>
<comment type="caution">
    <text evidence="3">The sequence shown here is derived from an EMBL/GenBank/DDBJ whole genome shotgun (WGS) entry which is preliminary data.</text>
</comment>
<evidence type="ECO:0000313" key="3">
    <source>
        <dbReference type="EMBL" id="RSH93412.1"/>
    </source>
</evidence>
<evidence type="ECO:0000256" key="1">
    <source>
        <dbReference type="SAM" id="MobiDB-lite"/>
    </source>
</evidence>
<keyword evidence="2" id="KW-0732">Signal</keyword>
<sequence length="166" mass="17718">MDLWSTLLDLSLLSLALVLFHFAQQTTFNPHQNQHAPPSARLPHTPLSAATGHSAGAGSPLTSPLPVIPQITITPDRPKLGHGFGHKRKSVSFSLSSMDEIVPHTHQKRPPTPYVRGPASPSEKALLEQTSPLTSSSPGSSVPGTPLAHSAHVMDPMGVQKKWLMA</sequence>
<feature type="compositionally biased region" description="Low complexity" evidence="1">
    <location>
        <begin position="48"/>
        <end position="59"/>
    </location>
</feature>
<feature type="signal peptide" evidence="2">
    <location>
        <begin position="1"/>
        <end position="25"/>
    </location>
</feature>
<dbReference type="Proteomes" id="UP000279259">
    <property type="component" value="Unassembled WGS sequence"/>
</dbReference>
<gene>
    <name evidence="3" type="ORF">EHS25_007768</name>
</gene>
<dbReference type="OrthoDB" id="2575763at2759"/>
<feature type="region of interest" description="Disordered" evidence="1">
    <location>
        <begin position="102"/>
        <end position="152"/>
    </location>
</feature>
<proteinExistence type="predicted"/>
<evidence type="ECO:0000313" key="4">
    <source>
        <dbReference type="Proteomes" id="UP000279259"/>
    </source>
</evidence>
<organism evidence="3 4">
    <name type="scientific">Saitozyma podzolica</name>
    <dbReference type="NCBI Taxonomy" id="1890683"/>
    <lineage>
        <taxon>Eukaryota</taxon>
        <taxon>Fungi</taxon>
        <taxon>Dikarya</taxon>
        <taxon>Basidiomycota</taxon>
        <taxon>Agaricomycotina</taxon>
        <taxon>Tremellomycetes</taxon>
        <taxon>Tremellales</taxon>
        <taxon>Trimorphomycetaceae</taxon>
        <taxon>Saitozyma</taxon>
    </lineage>
</organism>
<feature type="region of interest" description="Disordered" evidence="1">
    <location>
        <begin position="30"/>
        <end position="64"/>
    </location>
</feature>
<keyword evidence="4" id="KW-1185">Reference proteome</keyword>
<feature type="compositionally biased region" description="Low complexity" evidence="1">
    <location>
        <begin position="130"/>
        <end position="147"/>
    </location>
</feature>
<evidence type="ECO:0000256" key="2">
    <source>
        <dbReference type="SAM" id="SignalP"/>
    </source>
</evidence>
<accession>A0A427YQP8</accession>